<accession>A0A0L8VE77</accession>
<feature type="domain" description="AAA+ ATPase" evidence="4">
    <location>
        <begin position="241"/>
        <end position="373"/>
    </location>
</feature>
<dbReference type="RefSeq" id="WP_053179197.1">
    <property type="nucleotide sequence ID" value="NZ_LGIA01000018.1"/>
</dbReference>
<keyword evidence="2" id="KW-0547">Nucleotide-binding</keyword>
<comment type="similarity">
    <text evidence="1">Belongs to the AAA ATPase family.</text>
</comment>
<dbReference type="Gene3D" id="3.40.50.300">
    <property type="entry name" value="P-loop containing nucleotide triphosphate hydrolases"/>
    <property type="match status" value="1"/>
</dbReference>
<proteinExistence type="inferred from homology"/>
<evidence type="ECO:0000256" key="2">
    <source>
        <dbReference type="ARBA" id="ARBA00022741"/>
    </source>
</evidence>
<comment type="caution">
    <text evidence="5">The sequence shown here is derived from an EMBL/GenBank/DDBJ whole genome shotgun (WGS) entry which is preliminary data.</text>
</comment>
<dbReference type="Proteomes" id="UP000036958">
    <property type="component" value="Unassembled WGS sequence"/>
</dbReference>
<dbReference type="CDD" id="cd19481">
    <property type="entry name" value="RecA-like_protease"/>
    <property type="match status" value="1"/>
</dbReference>
<dbReference type="AlphaFoldDB" id="A0A0L8VE77"/>
<dbReference type="InterPro" id="IPR027417">
    <property type="entry name" value="P-loop_NTPase"/>
</dbReference>
<dbReference type="SMART" id="SM00382">
    <property type="entry name" value="AAA"/>
    <property type="match status" value="1"/>
</dbReference>
<evidence type="ECO:0000256" key="1">
    <source>
        <dbReference type="ARBA" id="ARBA00006914"/>
    </source>
</evidence>
<dbReference type="GO" id="GO:0016887">
    <property type="term" value="F:ATP hydrolysis activity"/>
    <property type="evidence" value="ECO:0007669"/>
    <property type="project" value="InterPro"/>
</dbReference>
<organism evidence="5 6">
    <name type="scientific">Sunxiuqinia dokdonensis</name>
    <dbReference type="NCBI Taxonomy" id="1409788"/>
    <lineage>
        <taxon>Bacteria</taxon>
        <taxon>Pseudomonadati</taxon>
        <taxon>Bacteroidota</taxon>
        <taxon>Bacteroidia</taxon>
        <taxon>Marinilabiliales</taxon>
        <taxon>Prolixibacteraceae</taxon>
        <taxon>Sunxiuqinia</taxon>
    </lineage>
</organism>
<dbReference type="InterPro" id="IPR050221">
    <property type="entry name" value="26S_Proteasome_ATPase"/>
</dbReference>
<dbReference type="InterPro" id="IPR003959">
    <property type="entry name" value="ATPase_AAA_core"/>
</dbReference>
<dbReference type="OrthoDB" id="7438987at2"/>
<name>A0A0L8VE77_9BACT</name>
<dbReference type="GO" id="GO:0005524">
    <property type="term" value="F:ATP binding"/>
    <property type="evidence" value="ECO:0007669"/>
    <property type="project" value="UniProtKB-KW"/>
</dbReference>
<evidence type="ECO:0000313" key="5">
    <source>
        <dbReference type="EMBL" id="KOH46780.1"/>
    </source>
</evidence>
<gene>
    <name evidence="5" type="ORF">NC99_03660</name>
</gene>
<keyword evidence="3" id="KW-0067">ATP-binding</keyword>
<dbReference type="InterPro" id="IPR003593">
    <property type="entry name" value="AAA+_ATPase"/>
</dbReference>
<evidence type="ECO:0000313" key="6">
    <source>
        <dbReference type="Proteomes" id="UP000036958"/>
    </source>
</evidence>
<dbReference type="STRING" id="1409788.NC99_03660"/>
<dbReference type="SUPFAM" id="SSF52540">
    <property type="entry name" value="P-loop containing nucleoside triphosphate hydrolases"/>
    <property type="match status" value="1"/>
</dbReference>
<evidence type="ECO:0000256" key="3">
    <source>
        <dbReference type="ARBA" id="ARBA00022840"/>
    </source>
</evidence>
<dbReference type="PANTHER" id="PTHR23073">
    <property type="entry name" value="26S PROTEASOME REGULATORY SUBUNIT"/>
    <property type="match status" value="1"/>
</dbReference>
<evidence type="ECO:0000259" key="4">
    <source>
        <dbReference type="SMART" id="SM00382"/>
    </source>
</evidence>
<protein>
    <submittedName>
        <fullName evidence="5">ATPase AAA</fullName>
    </submittedName>
</protein>
<dbReference type="EMBL" id="LGIA01000018">
    <property type="protein sequence ID" value="KOH46780.1"/>
    <property type="molecule type" value="Genomic_DNA"/>
</dbReference>
<dbReference type="Pfam" id="PF00004">
    <property type="entry name" value="AAA"/>
    <property type="match status" value="1"/>
</dbReference>
<sequence>MVTDKLIGNALSLESELRWFAAVLEARLKLYLKQDAPVESIYDLTPPDFGDEQSVYSEFVQYYNLSFAERILLLLALVPHIKPELLDPLFASNGQTNRGWTEFGGVQGKNHGGFVPTGETFIFMMAGGSLKDRFVLTDIFGAEHVFAKHQILQLEHAPDGEPFLSGTIQISRDILDYLTVGEVHRPVMSSRFPAKRITTEREWGDLVVDEKTFQQIEEIKTWLDYGHALLYDWGMSKKLRKGYRCLFYGPPGTGKTMTACLLGKDTNRDVYRIDLSLVVSKYIGETEKNLSNIFNQAENKNWILFFDEADALFGKRTSVSDAHDRYANQEVSYLLQRIEDYNGLVLLASNQKDNMDEAFTRRFDNIINFSLPRPDQRLKIWEQAFAEKSTLAGDISLKEIAKGYELSGGAIMNAVGYASLMTLKKNSHEISKSDLIAGVRKEYTKEGRTV</sequence>
<reference evidence="6" key="1">
    <citation type="submission" date="2015-07" db="EMBL/GenBank/DDBJ databases">
        <title>Genome sequencing of Sunxiuqinia dokdonensis strain SK.</title>
        <authorList>
            <person name="Ahn S."/>
            <person name="Kim B.-C."/>
        </authorList>
    </citation>
    <scope>NUCLEOTIDE SEQUENCE [LARGE SCALE GENOMIC DNA]</scope>
    <source>
        <strain evidence="6">SK</strain>
    </source>
</reference>
<dbReference type="PATRIC" id="fig|1409788.3.peg.378"/>
<keyword evidence="6" id="KW-1185">Reference proteome</keyword>